<evidence type="ECO:0000313" key="1">
    <source>
        <dbReference type="EMBL" id="CAH0719991.1"/>
    </source>
</evidence>
<gene>
    <name evidence="1" type="ORF">BINO364_LOCUS6271</name>
</gene>
<dbReference type="Proteomes" id="UP000838878">
    <property type="component" value="Chromosome 14"/>
</dbReference>
<dbReference type="AlphaFoldDB" id="A0A8J9UGN2"/>
<sequence length="200" mass="22736">MLTLHRHVFTNIHRNIKPSIIPSRSFWEYVNMMFNKPDPERIKNVGPDRACAEWVLKNGGKVVWSDGKQLDDYNLLPSDAQSMPKIVEIDGTTSSISHYGFPHLSGCTRLEKIVLHDNKYIDDRAMKGLAYGHATLLYVQVSKCINVSDNGIKEIKSLKNLKTLILFSLPSVNNLDECKQYLQTHLPNCKIKGQEEKLNG</sequence>
<feature type="non-terminal residue" evidence="1">
    <location>
        <position position="200"/>
    </location>
</feature>
<dbReference type="OrthoDB" id="5859291at2759"/>
<organism evidence="1 2">
    <name type="scientific">Brenthis ino</name>
    <name type="common">lesser marbled fritillary</name>
    <dbReference type="NCBI Taxonomy" id="405034"/>
    <lineage>
        <taxon>Eukaryota</taxon>
        <taxon>Metazoa</taxon>
        <taxon>Ecdysozoa</taxon>
        <taxon>Arthropoda</taxon>
        <taxon>Hexapoda</taxon>
        <taxon>Insecta</taxon>
        <taxon>Pterygota</taxon>
        <taxon>Neoptera</taxon>
        <taxon>Endopterygota</taxon>
        <taxon>Lepidoptera</taxon>
        <taxon>Glossata</taxon>
        <taxon>Ditrysia</taxon>
        <taxon>Papilionoidea</taxon>
        <taxon>Nymphalidae</taxon>
        <taxon>Heliconiinae</taxon>
        <taxon>Argynnini</taxon>
        <taxon>Brenthis</taxon>
    </lineage>
</organism>
<dbReference type="EMBL" id="OV170234">
    <property type="protein sequence ID" value="CAH0719991.1"/>
    <property type="molecule type" value="Genomic_DNA"/>
</dbReference>
<keyword evidence="2" id="KW-1185">Reference proteome</keyword>
<evidence type="ECO:0000313" key="2">
    <source>
        <dbReference type="Proteomes" id="UP000838878"/>
    </source>
</evidence>
<reference evidence="1" key="1">
    <citation type="submission" date="2021-12" db="EMBL/GenBank/DDBJ databases">
        <authorList>
            <person name="Martin H S."/>
        </authorList>
    </citation>
    <scope>NUCLEOTIDE SEQUENCE</scope>
</reference>
<dbReference type="Gene3D" id="3.80.10.10">
    <property type="entry name" value="Ribonuclease Inhibitor"/>
    <property type="match status" value="1"/>
</dbReference>
<dbReference type="SUPFAM" id="SSF52047">
    <property type="entry name" value="RNI-like"/>
    <property type="match status" value="1"/>
</dbReference>
<evidence type="ECO:0008006" key="3">
    <source>
        <dbReference type="Google" id="ProtNLM"/>
    </source>
</evidence>
<name>A0A8J9UGN2_9NEOP</name>
<protein>
    <recommendedName>
        <fullName evidence="3">Mitochondrial ATP synthase regulatory component factor B</fullName>
    </recommendedName>
</protein>
<dbReference type="InterPro" id="IPR032675">
    <property type="entry name" value="LRR_dom_sf"/>
</dbReference>
<proteinExistence type="predicted"/>
<accession>A0A8J9UGN2</accession>